<gene>
    <name evidence="1" type="ORF">FHR32_000238</name>
</gene>
<name>A0A7W7RQS7_9ACTN</name>
<dbReference type="RefSeq" id="WP_184752167.1">
    <property type="nucleotide sequence ID" value="NZ_BAABEK010000019.1"/>
</dbReference>
<reference evidence="1 2" key="1">
    <citation type="submission" date="2020-08" db="EMBL/GenBank/DDBJ databases">
        <title>Sequencing the genomes of 1000 actinobacteria strains.</title>
        <authorList>
            <person name="Klenk H.-P."/>
        </authorList>
    </citation>
    <scope>NUCLEOTIDE SEQUENCE [LARGE SCALE GENOMIC DNA]</scope>
    <source>
        <strain evidence="1 2">DSM 43023</strain>
    </source>
</reference>
<protein>
    <submittedName>
        <fullName evidence="1">Uncharacterized protein</fullName>
    </submittedName>
</protein>
<evidence type="ECO:0000313" key="1">
    <source>
        <dbReference type="EMBL" id="MBB4935933.1"/>
    </source>
</evidence>
<organism evidence="1 2">
    <name type="scientific">Streptosporangium album</name>
    <dbReference type="NCBI Taxonomy" id="47479"/>
    <lineage>
        <taxon>Bacteria</taxon>
        <taxon>Bacillati</taxon>
        <taxon>Actinomycetota</taxon>
        <taxon>Actinomycetes</taxon>
        <taxon>Streptosporangiales</taxon>
        <taxon>Streptosporangiaceae</taxon>
        <taxon>Streptosporangium</taxon>
    </lineage>
</organism>
<dbReference type="Proteomes" id="UP000534286">
    <property type="component" value="Unassembled WGS sequence"/>
</dbReference>
<proteinExistence type="predicted"/>
<keyword evidence="2" id="KW-1185">Reference proteome</keyword>
<accession>A0A7W7RQS7</accession>
<comment type="caution">
    <text evidence="1">The sequence shown here is derived from an EMBL/GenBank/DDBJ whole genome shotgun (WGS) entry which is preliminary data.</text>
</comment>
<evidence type="ECO:0000313" key="2">
    <source>
        <dbReference type="Proteomes" id="UP000534286"/>
    </source>
</evidence>
<dbReference type="EMBL" id="JACHJU010000001">
    <property type="protein sequence ID" value="MBB4935933.1"/>
    <property type="molecule type" value="Genomic_DNA"/>
</dbReference>
<dbReference type="AlphaFoldDB" id="A0A7W7RQS7"/>
<sequence>MTTAESETRPAIQRPPEHVMAVLETIKEWEAANPDSAPSGHGEAILWALGEREQAPISGRPTSGGLPTLADARAEIDASERVPREGKVVPADGVVSTLNWLIGAKDGLPIPGRRSSEGWGHLVGGRGVILRTEAEIGRVAELARAGKPSASSDWEREWCSGTIAVCEWVLGTRSKSPVRNTPRPIHGPTGLNLGMEETAAEDVSRQLGRGRQHSPGYGDGVMRTIRWLRGQVTVAPVNEQGRPTISNR</sequence>